<dbReference type="InterPro" id="IPR006895">
    <property type="entry name" value="Znf_Sec23_Sec24"/>
</dbReference>
<keyword evidence="3" id="KW-0653">Protein transport</keyword>
<dbReference type="Gene3D" id="2.60.40.1670">
    <property type="entry name" value="beta-sandwich domain of Sec23/24"/>
    <property type="match status" value="1"/>
</dbReference>
<sequence>MPPRSRYAVDPSLIGQASSPPPQPQQWPQQSYPADPNVNPILHNVSDRRTPPPTGPYAPSSSQPAQYGQQPAVSEPQQSIHPSYVPPSNHIPPPPHSAGPAIAGPRVRIDPTQMPNPIEAQEMDQNLWDDEDFMSCQTKGVIPLAGSDWRGVDQGNSLPRHLRATLPAIPTNGQLLDTTALPFALLVQPFAALRFDEAPVPLVSNWVSGESAFDQPKSVDDEEEGPPRCEKCRGYVNPWVRWVDGGRKWSCNLCGNVNNVPPLYFSHLGPNGARLDHQDRPELQHGTVDFAVPRIYWPPQPPPSGSLLETAIDTSSANLSVASDALASTAAELMHGLQSSLGATPSVTRGPSPVPGHKEKDRLKKEEKRLRMPRGMGRVFVIDVSGPSASRGVVREVCEGIKRGLYGDKDSEEGEDVLIGQGERVAIITVGETVGFWNLSASLASPSLMIVSDLDDMFVPLTTGFLVDAKESRSQIESLLSLLPNMYEAQSEGGRVAAGSGVKGALAGLASGQINLFLSSLPNVGPGALKSRDDPTTYNTDKERILFASADPFWRNTAEELAECGVGVNTFLFPEQYTDVASIGTLSAITGGETFFHPRFHPVRDRELLHDELKRLFTRETVYNATLRIRCSNGLRVSDHVGNFYQRSLTDLEFGTMDDGKTFVATLKHETRLDDRQPAFVQVAALYTSSSGERRVRCLNMSFTTTSMIGNIFRFADLDASVCVFHKDAISQMPSKSLKDIRKNLTDRCNKVLLMYRRHCAPAVQAGQLILPEGFKLLPLFTLCMLKSKPLKGGTVTSDVRSHYMRMFRSASVVLTMNLLYPRLLAIHDLSEDVGFPGKNGRLKLPRSMRASYGWMVSEGAYLLSNGEIAMLWLGSAVSPQIIDDLYAVDNIDELDVRMTRLPKLPTLLSTQLRNILTHLSGIVDRTPLPLIIVRQNVDGMELEFANMLVEDSNNDMLSYADYLMMTHKSISNELSGSGGKGEGWRPW</sequence>
<dbReference type="InterPro" id="IPR036174">
    <property type="entry name" value="Znf_Sec23_Sec24_sf"/>
</dbReference>
<dbReference type="GO" id="GO:0030127">
    <property type="term" value="C:COPII vesicle coat"/>
    <property type="evidence" value="ECO:0007669"/>
    <property type="project" value="InterPro"/>
</dbReference>
<gene>
    <name evidence="10" type="ORF">BCR39DRAFT_576852</name>
</gene>
<reference evidence="10 11" key="1">
    <citation type="submission" date="2016-07" db="EMBL/GenBank/DDBJ databases">
        <title>Pervasive Adenine N6-methylation of Active Genes in Fungi.</title>
        <authorList>
            <consortium name="DOE Joint Genome Institute"/>
            <person name="Mondo S.J."/>
            <person name="Dannebaum R.O."/>
            <person name="Kuo R.C."/>
            <person name="Labutti K."/>
            <person name="Haridas S."/>
            <person name="Kuo A."/>
            <person name="Salamov A."/>
            <person name="Ahrendt S.R."/>
            <person name="Lipzen A."/>
            <person name="Sullivan W."/>
            <person name="Andreopoulos W.B."/>
            <person name="Clum A."/>
            <person name="Lindquist E."/>
            <person name="Daum C."/>
            <person name="Ramamoorthy G.K."/>
            <person name="Gryganskyi A."/>
            <person name="Culley D."/>
            <person name="Magnuson J.K."/>
            <person name="James T.Y."/>
            <person name="O'Malley M.A."/>
            <person name="Stajich J.E."/>
            <person name="Spatafora J.W."/>
            <person name="Visel A."/>
            <person name="Grigoriev I.V."/>
        </authorList>
    </citation>
    <scope>NUCLEOTIDE SEQUENCE [LARGE SCALE GENOMIC DNA]</scope>
    <source>
        <strain evidence="10 11">68-887.2</strain>
    </source>
</reference>
<feature type="domain" description="Sec23/Sec24 beta-sandwich" evidence="9">
    <location>
        <begin position="623"/>
        <end position="706"/>
    </location>
</feature>
<evidence type="ECO:0000259" key="9">
    <source>
        <dbReference type="Pfam" id="PF08033"/>
    </source>
</evidence>
<keyword evidence="2" id="KW-0813">Transport</keyword>
<dbReference type="Gene3D" id="3.40.50.410">
    <property type="entry name" value="von Willebrand factor, type A domain"/>
    <property type="match status" value="1"/>
</dbReference>
<dbReference type="InterPro" id="IPR006900">
    <property type="entry name" value="Sec23/24_helical_dom"/>
</dbReference>
<dbReference type="SUPFAM" id="SSF81995">
    <property type="entry name" value="beta-sandwich domain of Sec23/24"/>
    <property type="match status" value="1"/>
</dbReference>
<accession>A0A1Y2AZM1</accession>
<keyword evidence="11" id="KW-1185">Reference proteome</keyword>
<dbReference type="InterPro" id="IPR050550">
    <property type="entry name" value="SEC23_SEC24_subfamily"/>
</dbReference>
<dbReference type="Pfam" id="PF04810">
    <property type="entry name" value="zf-Sec23_Sec24"/>
    <property type="match status" value="1"/>
</dbReference>
<dbReference type="InterPro" id="IPR012990">
    <property type="entry name" value="Beta-sandwich_Sec23_24"/>
</dbReference>
<dbReference type="InterPro" id="IPR036180">
    <property type="entry name" value="Gelsolin-like_dom_sf"/>
</dbReference>
<organism evidence="10 11">
    <name type="scientific">Naematelia encephala</name>
    <dbReference type="NCBI Taxonomy" id="71784"/>
    <lineage>
        <taxon>Eukaryota</taxon>
        <taxon>Fungi</taxon>
        <taxon>Dikarya</taxon>
        <taxon>Basidiomycota</taxon>
        <taxon>Agaricomycotina</taxon>
        <taxon>Tremellomycetes</taxon>
        <taxon>Tremellales</taxon>
        <taxon>Naemateliaceae</taxon>
        <taxon>Naematelia</taxon>
    </lineage>
</organism>
<dbReference type="Pfam" id="PF04811">
    <property type="entry name" value="Sec23_trunk"/>
    <property type="match status" value="1"/>
</dbReference>
<feature type="domain" description="Sec23/Sec24 helical" evidence="8">
    <location>
        <begin position="717"/>
        <end position="817"/>
    </location>
</feature>
<feature type="region of interest" description="Disordered" evidence="4">
    <location>
        <begin position="341"/>
        <end position="363"/>
    </location>
</feature>
<evidence type="ECO:0000313" key="11">
    <source>
        <dbReference type="Proteomes" id="UP000193986"/>
    </source>
</evidence>
<dbReference type="InterPro" id="IPR006896">
    <property type="entry name" value="Sec23/24_trunk_dom"/>
</dbReference>
<dbReference type="Proteomes" id="UP000193986">
    <property type="component" value="Unassembled WGS sequence"/>
</dbReference>
<dbReference type="STRING" id="71784.A0A1Y2AZM1"/>
<feature type="domain" description="Zinc finger Sec23/Sec24-type" evidence="6">
    <location>
        <begin position="226"/>
        <end position="264"/>
    </location>
</feature>
<dbReference type="AlphaFoldDB" id="A0A1Y2AZM1"/>
<dbReference type="Pfam" id="PF00626">
    <property type="entry name" value="Gelsolin"/>
    <property type="match status" value="1"/>
</dbReference>
<dbReference type="GO" id="GO:0000149">
    <property type="term" value="F:SNARE binding"/>
    <property type="evidence" value="ECO:0007669"/>
    <property type="project" value="TreeGrafter"/>
</dbReference>
<feature type="domain" description="Sec23/Sec24 trunk" evidence="7">
    <location>
        <begin position="379"/>
        <end position="617"/>
    </location>
</feature>
<dbReference type="InterPro" id="IPR036175">
    <property type="entry name" value="Sec23/24_helical_dom_sf"/>
</dbReference>
<feature type="region of interest" description="Disordered" evidence="4">
    <location>
        <begin position="1"/>
        <end position="105"/>
    </location>
</feature>
<evidence type="ECO:0000259" key="6">
    <source>
        <dbReference type="Pfam" id="PF04810"/>
    </source>
</evidence>
<proteinExistence type="inferred from homology"/>
<evidence type="ECO:0000256" key="2">
    <source>
        <dbReference type="ARBA" id="ARBA00022448"/>
    </source>
</evidence>
<comment type="similarity">
    <text evidence="1">Belongs to the SEC23/SEC24 family. SEC24 subfamily.</text>
</comment>
<dbReference type="Pfam" id="PF08033">
    <property type="entry name" value="Sec23_BS"/>
    <property type="match status" value="1"/>
</dbReference>
<evidence type="ECO:0000256" key="1">
    <source>
        <dbReference type="ARBA" id="ARBA00008334"/>
    </source>
</evidence>
<protein>
    <submittedName>
        <fullName evidence="10">Putative ER to Golgi transport-related protein</fullName>
    </submittedName>
</protein>
<dbReference type="SUPFAM" id="SSF82919">
    <property type="entry name" value="Zn-finger domain of Sec23/24"/>
    <property type="match status" value="1"/>
</dbReference>
<evidence type="ECO:0000256" key="3">
    <source>
        <dbReference type="ARBA" id="ARBA00022927"/>
    </source>
</evidence>
<dbReference type="InterPro" id="IPR036465">
    <property type="entry name" value="vWFA_dom_sf"/>
</dbReference>
<dbReference type="EMBL" id="MCFC01000034">
    <property type="protein sequence ID" value="ORY28021.1"/>
    <property type="molecule type" value="Genomic_DNA"/>
</dbReference>
<dbReference type="GO" id="GO:0008270">
    <property type="term" value="F:zinc ion binding"/>
    <property type="evidence" value="ECO:0007669"/>
    <property type="project" value="InterPro"/>
</dbReference>
<dbReference type="GO" id="GO:0070971">
    <property type="term" value="C:endoplasmic reticulum exit site"/>
    <property type="evidence" value="ECO:0007669"/>
    <property type="project" value="TreeGrafter"/>
</dbReference>
<dbReference type="PANTHER" id="PTHR13803">
    <property type="entry name" value="SEC24-RELATED PROTEIN"/>
    <property type="match status" value="1"/>
</dbReference>
<dbReference type="InterPro" id="IPR029006">
    <property type="entry name" value="ADF-H/Gelsolin-like_dom_sf"/>
</dbReference>
<dbReference type="InParanoid" id="A0A1Y2AZM1"/>
<dbReference type="SUPFAM" id="SSF81811">
    <property type="entry name" value="Helical domain of Sec23/24"/>
    <property type="match status" value="1"/>
</dbReference>
<evidence type="ECO:0000256" key="4">
    <source>
        <dbReference type="SAM" id="MobiDB-lite"/>
    </source>
</evidence>
<evidence type="ECO:0000313" key="10">
    <source>
        <dbReference type="EMBL" id="ORY28021.1"/>
    </source>
</evidence>
<dbReference type="OrthoDB" id="49016at2759"/>
<dbReference type="InterPro" id="IPR007123">
    <property type="entry name" value="Gelsolin-like_dom"/>
</dbReference>
<dbReference type="GO" id="GO:0090110">
    <property type="term" value="P:COPII-coated vesicle cargo loading"/>
    <property type="evidence" value="ECO:0007669"/>
    <property type="project" value="TreeGrafter"/>
</dbReference>
<dbReference type="SUPFAM" id="SSF53300">
    <property type="entry name" value="vWA-like"/>
    <property type="match status" value="1"/>
</dbReference>
<dbReference type="Gene3D" id="1.20.120.730">
    <property type="entry name" value="Sec23/Sec24 helical domain"/>
    <property type="match status" value="1"/>
</dbReference>
<dbReference type="Gene3D" id="2.30.30.380">
    <property type="entry name" value="Zn-finger domain of Sec23/24"/>
    <property type="match status" value="1"/>
</dbReference>
<dbReference type="Pfam" id="PF04815">
    <property type="entry name" value="Sec23_helical"/>
    <property type="match status" value="1"/>
</dbReference>
<evidence type="ECO:0000259" key="5">
    <source>
        <dbReference type="Pfam" id="PF00626"/>
    </source>
</evidence>
<dbReference type="GO" id="GO:0006886">
    <property type="term" value="P:intracellular protein transport"/>
    <property type="evidence" value="ECO:0007669"/>
    <property type="project" value="InterPro"/>
</dbReference>
<name>A0A1Y2AZM1_9TREE</name>
<dbReference type="SUPFAM" id="SSF82754">
    <property type="entry name" value="C-terminal, gelsolin-like domain of Sec23/24"/>
    <property type="match status" value="1"/>
</dbReference>
<comment type="caution">
    <text evidence="10">The sequence shown here is derived from an EMBL/GenBank/DDBJ whole genome shotgun (WGS) entry which is preliminary data.</text>
</comment>
<dbReference type="PANTHER" id="PTHR13803:SF4">
    <property type="entry name" value="SECRETORY 24CD, ISOFORM C"/>
    <property type="match status" value="1"/>
</dbReference>
<feature type="compositionally biased region" description="Polar residues" evidence="4">
    <location>
        <begin position="59"/>
        <end position="81"/>
    </location>
</feature>
<evidence type="ECO:0000259" key="8">
    <source>
        <dbReference type="Pfam" id="PF04815"/>
    </source>
</evidence>
<evidence type="ECO:0000259" key="7">
    <source>
        <dbReference type="Pfam" id="PF04811"/>
    </source>
</evidence>
<dbReference type="FunCoup" id="A0A1Y2AZM1">
    <property type="interactions" value="559"/>
</dbReference>
<dbReference type="Gene3D" id="3.40.20.10">
    <property type="entry name" value="Severin"/>
    <property type="match status" value="1"/>
</dbReference>
<feature type="domain" description="Gelsolin-like" evidence="5">
    <location>
        <begin position="845"/>
        <end position="906"/>
    </location>
</feature>